<dbReference type="Proteomes" id="UP000076321">
    <property type="component" value="Unassembled WGS sequence"/>
</dbReference>
<evidence type="ECO:0000313" key="3">
    <source>
        <dbReference type="Proteomes" id="UP000076321"/>
    </source>
</evidence>
<name>A0A154ML52_9PSEU</name>
<evidence type="ECO:0000313" key="4">
    <source>
        <dbReference type="Proteomes" id="UP000186883"/>
    </source>
</evidence>
<sequence length="157" mass="17043">MTTDVAPVAADVAAGSGIDPEVRRLRDNADRVWAVAARRRALAEEIEATGEPDSFHRAKAQRLLGEVASHHGFAYHELANATEARAGVAAHPRESPQWKSLIHRSFAAIRRAEAHHQRAAAYTARTVGDEAAAQRHEAAAREADGRALSFVVETRQV</sequence>
<comment type="caution">
    <text evidence="1">The sequence shown here is derived from an EMBL/GenBank/DDBJ whole genome shotgun (WGS) entry which is preliminary data.</text>
</comment>
<accession>A0A154ML52</accession>
<proteinExistence type="predicted"/>
<reference evidence="1 3" key="1">
    <citation type="submission" date="2015-12" db="EMBL/GenBank/DDBJ databases">
        <title>Amycolatopsis regifaucium genome sequencing and assembly.</title>
        <authorList>
            <person name="Mayilraj S."/>
        </authorList>
    </citation>
    <scope>NUCLEOTIDE SEQUENCE [LARGE SCALE GENOMIC DNA]</scope>
    <source>
        <strain evidence="1 3">GY080</strain>
    </source>
</reference>
<dbReference type="AlphaFoldDB" id="A0A154ML52"/>
<organism evidence="1 3">
    <name type="scientific">Amycolatopsis regifaucium</name>
    <dbReference type="NCBI Taxonomy" id="546365"/>
    <lineage>
        <taxon>Bacteria</taxon>
        <taxon>Bacillati</taxon>
        <taxon>Actinomycetota</taxon>
        <taxon>Actinomycetes</taxon>
        <taxon>Pseudonocardiales</taxon>
        <taxon>Pseudonocardiaceae</taxon>
        <taxon>Amycolatopsis</taxon>
    </lineage>
</organism>
<dbReference type="OrthoDB" id="3643373at2"/>
<evidence type="ECO:0000313" key="2">
    <source>
        <dbReference type="EMBL" id="OKA05237.1"/>
    </source>
</evidence>
<dbReference type="EMBL" id="LOBU02000018">
    <property type="protein sequence ID" value="OKA05237.1"/>
    <property type="molecule type" value="Genomic_DNA"/>
</dbReference>
<dbReference type="EMBL" id="LQCI01000013">
    <property type="protein sequence ID" value="KZB84780.1"/>
    <property type="molecule type" value="Genomic_DNA"/>
</dbReference>
<protein>
    <submittedName>
        <fullName evidence="1">Uncharacterized protein</fullName>
    </submittedName>
</protein>
<keyword evidence="4" id="KW-1185">Reference proteome</keyword>
<dbReference type="Proteomes" id="UP000186883">
    <property type="component" value="Unassembled WGS sequence"/>
</dbReference>
<gene>
    <name evidence="2" type="ORF">ATP06_0227145</name>
    <name evidence="1" type="ORF">AVL48_31735</name>
</gene>
<evidence type="ECO:0000313" key="1">
    <source>
        <dbReference type="EMBL" id="KZB84780.1"/>
    </source>
</evidence>
<reference evidence="2 4" key="2">
    <citation type="submission" date="2016-11" db="EMBL/GenBank/DDBJ databases">
        <title>Genome sequencing of Amycolatopsis regifaucium.</title>
        <authorList>
            <person name="Mayilraj S."/>
            <person name="Kaur N."/>
        </authorList>
    </citation>
    <scope>NUCLEOTIDE SEQUENCE [LARGE SCALE GENOMIC DNA]</scope>
    <source>
        <strain evidence="2 4">GY080</strain>
    </source>
</reference>